<sequence length="162" mass="18070">MPDEFAQNPMPGVWPAGQPAYDEWMSRDTNGNGFYRVDTPGNVWQTFRPRPMDDCARSVYNNVKDVSRVLQQERLTIMTREVSDKQETGERPDLEHLDAAVSHVDHLVSTGGIAAGAAKGILYSLIETLGAFVGDPDLPEHARSGYEGLLETARELRARLER</sequence>
<dbReference type="Proteomes" id="UP000789704">
    <property type="component" value="Unassembled WGS sequence"/>
</dbReference>
<dbReference type="AlphaFoldDB" id="A0A9N8S1H8"/>
<name>A0A9N8S1H8_9BURK</name>
<proteinExistence type="predicted"/>
<comment type="caution">
    <text evidence="1">The sequence shown here is derived from an EMBL/GenBank/DDBJ whole genome shotgun (WGS) entry which is preliminary data.</text>
</comment>
<protein>
    <submittedName>
        <fullName evidence="1">Uncharacterized protein</fullName>
    </submittedName>
</protein>
<organism evidence="1 2">
    <name type="scientific">Paraburkholderia saeva</name>
    <dbReference type="NCBI Taxonomy" id="2777537"/>
    <lineage>
        <taxon>Bacteria</taxon>
        <taxon>Pseudomonadati</taxon>
        <taxon>Pseudomonadota</taxon>
        <taxon>Betaproteobacteria</taxon>
        <taxon>Burkholderiales</taxon>
        <taxon>Burkholderiaceae</taxon>
        <taxon>Paraburkholderia</taxon>
    </lineage>
</organism>
<dbReference type="EMBL" id="CAJQZC010000013">
    <property type="protein sequence ID" value="CAG4922196.1"/>
    <property type="molecule type" value="Genomic_DNA"/>
</dbReference>
<evidence type="ECO:0000313" key="2">
    <source>
        <dbReference type="Proteomes" id="UP000789704"/>
    </source>
</evidence>
<accession>A0A9N8S1H8</accession>
<evidence type="ECO:0000313" key="1">
    <source>
        <dbReference type="EMBL" id="CAG4922196.1"/>
    </source>
</evidence>
<reference evidence="1" key="1">
    <citation type="submission" date="2021-04" db="EMBL/GenBank/DDBJ databases">
        <authorList>
            <person name="Vanwijnsberghe S."/>
        </authorList>
    </citation>
    <scope>NUCLEOTIDE SEQUENCE</scope>
    <source>
        <strain evidence="1">LMG 31841</strain>
    </source>
</reference>
<gene>
    <name evidence="1" type="ORF">LMG31841_05164</name>
</gene>
<keyword evidence="2" id="KW-1185">Reference proteome</keyword>